<dbReference type="EMBL" id="JAFIQS020000002">
    <property type="protein sequence ID" value="KAH9485872.1"/>
    <property type="molecule type" value="Genomic_DNA"/>
</dbReference>
<accession>A0ACB8HDY9</accession>
<organism evidence="1 2">
    <name type="scientific">Psilocybe cubensis</name>
    <name type="common">Psychedelic mushroom</name>
    <name type="synonym">Stropharia cubensis</name>
    <dbReference type="NCBI Taxonomy" id="181762"/>
    <lineage>
        <taxon>Eukaryota</taxon>
        <taxon>Fungi</taxon>
        <taxon>Dikarya</taxon>
        <taxon>Basidiomycota</taxon>
        <taxon>Agaricomycotina</taxon>
        <taxon>Agaricomycetes</taxon>
        <taxon>Agaricomycetidae</taxon>
        <taxon>Agaricales</taxon>
        <taxon>Agaricineae</taxon>
        <taxon>Strophariaceae</taxon>
        <taxon>Psilocybe</taxon>
    </lineage>
</organism>
<name>A0ACB8HDY9_PSICU</name>
<keyword evidence="2" id="KW-1185">Reference proteome</keyword>
<comment type="caution">
    <text evidence="1">The sequence shown here is derived from an EMBL/GenBank/DDBJ whole genome shotgun (WGS) entry which is preliminary data.</text>
</comment>
<proteinExistence type="predicted"/>
<reference evidence="1" key="1">
    <citation type="submission" date="2021-10" db="EMBL/GenBank/DDBJ databases">
        <title>Psilocybe cubensis genome.</title>
        <authorList>
            <person name="Mckernan K.J."/>
            <person name="Crawford S."/>
            <person name="Trippe A."/>
            <person name="Kane L.T."/>
            <person name="Mclaughlin S."/>
        </authorList>
    </citation>
    <scope>NUCLEOTIDE SEQUENCE</scope>
    <source>
        <strain evidence="1">MGC-MH-2018</strain>
    </source>
</reference>
<evidence type="ECO:0000313" key="1">
    <source>
        <dbReference type="EMBL" id="KAH9485872.1"/>
    </source>
</evidence>
<dbReference type="Proteomes" id="UP000664032">
    <property type="component" value="Unassembled WGS sequence"/>
</dbReference>
<gene>
    <name evidence="1" type="ORF">JR316_0002787</name>
</gene>
<protein>
    <submittedName>
        <fullName evidence="1">Uncharacterized protein</fullName>
    </submittedName>
</protein>
<evidence type="ECO:0000313" key="2">
    <source>
        <dbReference type="Proteomes" id="UP000664032"/>
    </source>
</evidence>
<sequence>MCMSTANLSVRSAVFASEPVLIVAISTPIQIFFAWRIKLLTKSNVLAIVIILLSLVSMGEFLMISLLLLIKIKLFARKPELHWPALVWLLSASIADIAITTVLVLTLSRRRTGFVATDDAISKIIRMTVQTGMITAFFAIGDVIFFMSLPHTALNFLWDLSLSKLYTNCLLSTLNAREELQELAGSHRRNVVSTSAGRRQETQLDSPAHILASAMYELDQQKSTHTQSADMEYGITITKVVETQ</sequence>